<dbReference type="Pfam" id="PF00754">
    <property type="entry name" value="F5_F8_type_C"/>
    <property type="match status" value="1"/>
</dbReference>
<gene>
    <name evidence="2" type="ORF">GXW79_16300</name>
</gene>
<dbReference type="InterPro" id="IPR000421">
    <property type="entry name" value="FA58C"/>
</dbReference>
<sequence>MTEECLNLGAGKTIRLSSYWRGREPAAENVLTGRPTGRFSFHTTIETDPWILVDLHRAVPVARIMLWNREDAGLDGLLRAVPLRIEAAAEHEAWCTLATIGIAFGGALSNTPFDFRLPHPILARFIRLTALGIGALHLDKVFIFSPDLTPGTSPRYGRLTNLRFLDGWPTADIAVRWNQGFFSNCSVALQMAMSAAARGFTISEIDFSASMWGFREKSNGQPHLFVADTAISLPVPATGQRLFNAWDVHNHYRDFRFDTLTPFIHRLFRPHPEVAEIEQSLVAHYAVDQSNTIVILYRGTDKRTEISPTDIAEYLALADRLLATRPGHRVCIQTDQKQIQDQVKAHFGERCFAFDSLPVTEGSVVIHRTDVSRHGLDRTTFGQTLLAAIHLLAAADIVITHTGNVGAWISLYRGHARNLFQFDSKQALIAPYNTS</sequence>
<dbReference type="Gene3D" id="2.60.120.260">
    <property type="entry name" value="Galactose-binding domain-like"/>
    <property type="match status" value="1"/>
</dbReference>
<dbReference type="Gene3D" id="3.40.50.11350">
    <property type="match status" value="1"/>
</dbReference>
<protein>
    <submittedName>
        <fullName evidence="2">Discoidin domain-containing protein</fullName>
    </submittedName>
</protein>
<reference evidence="2" key="2">
    <citation type="journal article" date="2021" name="Syst. Appl. Microbiol.">
        <title>Roseomonas hellenica sp. nov., isolated from roots of wild-growing Alkanna tinctoria.</title>
        <authorList>
            <person name="Rat A."/>
            <person name="Naranjo H.D."/>
            <person name="Lebbe L."/>
            <person name="Cnockaert M."/>
            <person name="Krigas N."/>
            <person name="Grigoriadou K."/>
            <person name="Maloupa E."/>
            <person name="Willems A."/>
        </authorList>
    </citation>
    <scope>NUCLEOTIDE SEQUENCE</scope>
    <source>
        <strain evidence="2">LMG 28251</strain>
    </source>
</reference>
<dbReference type="InterPro" id="IPR008979">
    <property type="entry name" value="Galactose-bd-like_sf"/>
</dbReference>
<organism evidence="2 3">
    <name type="scientific">Plastoroseomonas arctica</name>
    <dbReference type="NCBI Taxonomy" id="1509237"/>
    <lineage>
        <taxon>Bacteria</taxon>
        <taxon>Pseudomonadati</taxon>
        <taxon>Pseudomonadota</taxon>
        <taxon>Alphaproteobacteria</taxon>
        <taxon>Acetobacterales</taxon>
        <taxon>Acetobacteraceae</taxon>
        <taxon>Plastoroseomonas</taxon>
    </lineage>
</organism>
<reference evidence="2" key="1">
    <citation type="submission" date="2020-01" db="EMBL/GenBank/DDBJ databases">
        <authorList>
            <person name="Rat A."/>
        </authorList>
    </citation>
    <scope>NUCLEOTIDE SEQUENCE</scope>
    <source>
        <strain evidence="2">LMG 28251</strain>
    </source>
</reference>
<dbReference type="SUPFAM" id="SSF49785">
    <property type="entry name" value="Galactose-binding domain-like"/>
    <property type="match status" value="1"/>
</dbReference>
<dbReference type="RefSeq" id="WP_211875504.1">
    <property type="nucleotide sequence ID" value="NZ_JAAEDH010000020.1"/>
</dbReference>
<dbReference type="Proteomes" id="UP001196068">
    <property type="component" value="Unassembled WGS sequence"/>
</dbReference>
<dbReference type="AlphaFoldDB" id="A0AAF1JY86"/>
<evidence type="ECO:0000259" key="1">
    <source>
        <dbReference type="PROSITE" id="PS50022"/>
    </source>
</evidence>
<comment type="caution">
    <text evidence="2">The sequence shown here is derived from an EMBL/GenBank/DDBJ whole genome shotgun (WGS) entry which is preliminary data.</text>
</comment>
<evidence type="ECO:0000313" key="2">
    <source>
        <dbReference type="EMBL" id="MBR0656642.1"/>
    </source>
</evidence>
<accession>A0AAF1JY86</accession>
<dbReference type="PROSITE" id="PS50022">
    <property type="entry name" value="FA58C_3"/>
    <property type="match status" value="1"/>
</dbReference>
<keyword evidence="3" id="KW-1185">Reference proteome</keyword>
<name>A0AAF1JY86_9PROT</name>
<evidence type="ECO:0000313" key="3">
    <source>
        <dbReference type="Proteomes" id="UP001196068"/>
    </source>
</evidence>
<dbReference type="EMBL" id="JAAEDH010000020">
    <property type="protein sequence ID" value="MBR0656642.1"/>
    <property type="molecule type" value="Genomic_DNA"/>
</dbReference>
<feature type="domain" description="F5/8 type C" evidence="1">
    <location>
        <begin position="1"/>
        <end position="130"/>
    </location>
</feature>
<proteinExistence type="predicted"/>